<sequence>MALQDKITQIWVKATGRRIDPNEFEWLIAPSGGTTIIGDRFIFDLAQKEDLELLKNLPNSGLLESVEQIGISKDELNPKVADFYENTSNYDFEIWSEWKGPFRPFGKLLSIIFSKRLQQLNLPLNSIDTAKGLKSEIIKLKDKRTKKTKWTIWYRIIKSTNDVIYSGIYTTCTHPKYDQPLLKVVFPLPNGNASVIMTETVEADGSLLLSSDGKKFGDNGFYFTLADGNGNYWARFVRPMHEWIRVYEDEEEVLRADHNLNFYGMRFLNLHYKMNKKS</sequence>
<dbReference type="Proteomes" id="UP000229433">
    <property type="component" value="Unassembled WGS sequence"/>
</dbReference>
<comment type="caution">
    <text evidence="1">The sequence shown here is derived from an EMBL/GenBank/DDBJ whole genome shotgun (WGS) entry which is preliminary data.</text>
</comment>
<proteinExistence type="predicted"/>
<dbReference type="EMBL" id="NQXA01000008">
    <property type="protein sequence ID" value="PHQ29130.1"/>
    <property type="molecule type" value="Genomic_DNA"/>
</dbReference>
<organism evidence="1 2">
    <name type="scientific">Leeuwenhoekiella nanhaiensis</name>
    <dbReference type="NCBI Taxonomy" id="1655491"/>
    <lineage>
        <taxon>Bacteria</taxon>
        <taxon>Pseudomonadati</taxon>
        <taxon>Bacteroidota</taxon>
        <taxon>Flavobacteriia</taxon>
        <taxon>Flavobacteriales</taxon>
        <taxon>Flavobacteriaceae</taxon>
        <taxon>Leeuwenhoekiella</taxon>
    </lineage>
</organism>
<dbReference type="RefSeq" id="WP_099646332.1">
    <property type="nucleotide sequence ID" value="NZ_KZ319291.1"/>
</dbReference>
<gene>
    <name evidence="1" type="ORF">CJ305_10995</name>
</gene>
<evidence type="ECO:0000313" key="2">
    <source>
        <dbReference type="Proteomes" id="UP000229433"/>
    </source>
</evidence>
<keyword evidence="2" id="KW-1185">Reference proteome</keyword>
<dbReference type="OrthoDB" id="3678706at2"/>
<protein>
    <submittedName>
        <fullName evidence="1">Uncharacterized protein</fullName>
    </submittedName>
</protein>
<accession>A0A2G1VR78</accession>
<evidence type="ECO:0000313" key="1">
    <source>
        <dbReference type="EMBL" id="PHQ29130.1"/>
    </source>
</evidence>
<dbReference type="AlphaFoldDB" id="A0A2G1VR78"/>
<name>A0A2G1VR78_9FLAO</name>
<reference evidence="1 2" key="1">
    <citation type="submission" date="2017-08" db="EMBL/GenBank/DDBJ databases">
        <title>The whole genome shortgun sequences of strain Leeuwenhoekiella nanhaiensis G18 from the South China Sea.</title>
        <authorList>
            <person name="Liu Q."/>
        </authorList>
    </citation>
    <scope>NUCLEOTIDE SEQUENCE [LARGE SCALE GENOMIC DNA]</scope>
    <source>
        <strain evidence="1 2">G18</strain>
    </source>
</reference>